<dbReference type="EMBL" id="JZEE01000622">
    <property type="protein sequence ID" value="KJK62401.1"/>
    <property type="molecule type" value="Genomic_DNA"/>
</dbReference>
<proteinExistence type="predicted"/>
<dbReference type="STRING" id="1403190.A0A0F0I5D8"/>
<evidence type="ECO:0000259" key="2">
    <source>
        <dbReference type="Pfam" id="PF06985"/>
    </source>
</evidence>
<reference evidence="3 4" key="1">
    <citation type="submission" date="2015-02" db="EMBL/GenBank/DDBJ databases">
        <title>Draft genome sequence of Aspergillus parasiticus SU-1.</title>
        <authorList>
            <person name="Yu J."/>
            <person name="Fedorova N."/>
            <person name="Yin Y."/>
            <person name="Losada L."/>
            <person name="Zafar N."/>
            <person name="Taujale R."/>
            <person name="Ehrlich K.C."/>
            <person name="Bhatnagar D."/>
            <person name="Cleveland T.E."/>
            <person name="Bennett J.W."/>
            <person name="Nierman W.C."/>
        </authorList>
    </citation>
    <scope>NUCLEOTIDE SEQUENCE [LARGE SCALE GENOMIC DNA]</scope>
    <source>
        <strain evidence="4">ATCC 56775 / NRRL 5862 / SRRC 143 / SU-1</strain>
    </source>
</reference>
<dbReference type="AlphaFoldDB" id="A0A0F0I5D8"/>
<sequence>MRQRARVCGFCRMLVQTLERDHRFDKREDPSIIIGMNLEEDEDFLLERGVDFQIRVYTSYGWMELSKFYGLRKSTSKNRQLLQPEPEPDVNWGVIRDWLQDCCANHKGDVNKEADSTIVPQMRVIDVEEGCVVMAPPHCKYASLSYVWGKPSDQDLSARTENITNLEKKGYLFKNLPTATIHDAMVACAKLGLRYLWTDRLCILQDAIQDKHTQVNAMDVIYSCSVVTLVALAGVDAHYGLPGVHMRKRTPRPILETQGLYLIRELETYTKACDRARWTTRGWTFQEAVLSPRLLYFTNDGIYFECCHDPFVKDENAFLHPNVTRDRCKGQFNLSSSNDLVKQYTQRSLTYKTDILNAFSGILNAKYGPYHHFGISLHKFDKEILWQYGPGAHIPRTPPSGGIFPSWAWCTMDQATGYSFRGFVNLSAAPLALWGLVESDDTGKHSLRFFQYENPQAWQTWDDVSAQYAALAVIKAWNEGCYPGQLSTTLLHLRISDVSPAPVRRIILEILKFLSRNCVFRFLISRPVCLRFSAGTWKQIMTCIMSTWSSLYDLCKAAHEVDSSDYDSTCAHDPNTLFPPHCIELGSKLGRILVSTQFVRLPLERFLASTLDLLVWRNRKEDGCIVFVEGCGLDMQSWWRIRKSTPNIQIDVLALSLELYPHSNITWHHARNPSENILCEELSYWCDSAGQPLYVDTLNQINSDDGSTLTDYTPREECNNPSDGEESNHDPIYGKPRYALFVNVMIVETKDGESRRIGIGKTSLKLWTKGKPEFGTFVLK</sequence>
<dbReference type="PANTHER" id="PTHR33112:SF1">
    <property type="entry name" value="HETEROKARYON INCOMPATIBILITY DOMAIN-CONTAINING PROTEIN"/>
    <property type="match status" value="1"/>
</dbReference>
<evidence type="ECO:0000313" key="3">
    <source>
        <dbReference type="EMBL" id="KJK62401.1"/>
    </source>
</evidence>
<dbReference type="InterPro" id="IPR010730">
    <property type="entry name" value="HET"/>
</dbReference>
<dbReference type="PANTHER" id="PTHR33112">
    <property type="entry name" value="DOMAIN PROTEIN, PUTATIVE-RELATED"/>
    <property type="match status" value="1"/>
</dbReference>
<accession>A0A0F0I5D8</accession>
<evidence type="ECO:0000313" key="4">
    <source>
        <dbReference type="Proteomes" id="UP000033540"/>
    </source>
</evidence>
<dbReference type="Proteomes" id="UP000033540">
    <property type="component" value="Unassembled WGS sequence"/>
</dbReference>
<protein>
    <submittedName>
        <fullName evidence="3">Heterokaryon incompatibility protein HET</fullName>
    </submittedName>
</protein>
<name>A0A0F0I5D8_ASPPU</name>
<feature type="domain" description="Heterokaryon incompatibility" evidence="2">
    <location>
        <begin position="141"/>
        <end position="287"/>
    </location>
</feature>
<dbReference type="OrthoDB" id="2958217at2759"/>
<comment type="caution">
    <text evidence="3">The sequence shown here is derived from an EMBL/GenBank/DDBJ whole genome shotgun (WGS) entry which is preliminary data.</text>
</comment>
<evidence type="ECO:0000256" key="1">
    <source>
        <dbReference type="SAM" id="MobiDB-lite"/>
    </source>
</evidence>
<gene>
    <name evidence="3" type="ORF">P875_00095369</name>
</gene>
<dbReference type="Pfam" id="PF06985">
    <property type="entry name" value="HET"/>
    <property type="match status" value="1"/>
</dbReference>
<feature type="region of interest" description="Disordered" evidence="1">
    <location>
        <begin position="706"/>
        <end position="731"/>
    </location>
</feature>
<organism evidence="3 4">
    <name type="scientific">Aspergillus parasiticus (strain ATCC 56775 / NRRL 5862 / SRRC 143 / SU-1)</name>
    <dbReference type="NCBI Taxonomy" id="1403190"/>
    <lineage>
        <taxon>Eukaryota</taxon>
        <taxon>Fungi</taxon>
        <taxon>Dikarya</taxon>
        <taxon>Ascomycota</taxon>
        <taxon>Pezizomycotina</taxon>
        <taxon>Eurotiomycetes</taxon>
        <taxon>Eurotiomycetidae</taxon>
        <taxon>Eurotiales</taxon>
        <taxon>Aspergillaceae</taxon>
        <taxon>Aspergillus</taxon>
        <taxon>Aspergillus subgen. Circumdati</taxon>
    </lineage>
</organism>